<comment type="caution">
    <text evidence="2">The sequence shown here is derived from an EMBL/GenBank/DDBJ whole genome shotgun (WGS) entry which is preliminary data.</text>
</comment>
<feature type="transmembrane region" description="Helical" evidence="1">
    <location>
        <begin position="355"/>
        <end position="373"/>
    </location>
</feature>
<organism evidence="2 3">
    <name type="scientific">Acinetobacter cumulans</name>
    <dbReference type="NCBI Taxonomy" id="2136182"/>
    <lineage>
        <taxon>Bacteria</taxon>
        <taxon>Pseudomonadati</taxon>
        <taxon>Pseudomonadota</taxon>
        <taxon>Gammaproteobacteria</taxon>
        <taxon>Moraxellales</taxon>
        <taxon>Moraxellaceae</taxon>
        <taxon>Acinetobacter</taxon>
    </lineage>
</organism>
<dbReference type="EMBL" id="RAXZ01000010">
    <property type="protein sequence ID" value="RKG52436.1"/>
    <property type="molecule type" value="Genomic_DNA"/>
</dbReference>
<gene>
    <name evidence="2" type="ORF">D7V64_09375</name>
</gene>
<feature type="transmembrane region" description="Helical" evidence="1">
    <location>
        <begin position="329"/>
        <end position="349"/>
    </location>
</feature>
<evidence type="ECO:0000313" key="3">
    <source>
        <dbReference type="Proteomes" id="UP000281084"/>
    </source>
</evidence>
<protein>
    <submittedName>
        <fullName evidence="2">Uncharacterized protein</fullName>
    </submittedName>
</protein>
<keyword evidence="1" id="KW-0472">Membrane</keyword>
<evidence type="ECO:0000313" key="2">
    <source>
        <dbReference type="EMBL" id="RKG52436.1"/>
    </source>
</evidence>
<accession>A0A3A8G342</accession>
<proteinExistence type="predicted"/>
<reference evidence="2 3" key="1">
    <citation type="submission" date="2018-09" db="EMBL/GenBank/DDBJ databases">
        <title>The draft genome of Acinetobacter spp. strains.</title>
        <authorList>
            <person name="Qin J."/>
            <person name="Feng Y."/>
            <person name="Zong Z."/>
        </authorList>
    </citation>
    <scope>NUCLEOTIDE SEQUENCE [LARGE SCALE GENOMIC DNA]</scope>
    <source>
        <strain evidence="2 3">WCHAc060002</strain>
    </source>
</reference>
<keyword evidence="1" id="KW-0812">Transmembrane</keyword>
<dbReference type="AlphaFoldDB" id="A0A3A8G342"/>
<keyword evidence="1" id="KW-1133">Transmembrane helix</keyword>
<dbReference type="Proteomes" id="UP000281084">
    <property type="component" value="Unassembled WGS sequence"/>
</dbReference>
<sequence>MINNYFNFIMALQQSAQDYFNYKNLSLYHLSHDWCRISYDIFMVRDFETNELIYDSPDHLITDLLSQGMHTCQLIPFKQIFSNLEADFKQYHFTTYDYPIAVFLGKNHSFALLKIKYEKVKPLSISYDPREFSGFPSSQNHDKYLLFTLIKLDQKQLQTINQFNSPVNWQTYYEQLSSEVFNHPFNFKKDLSLTLVNNLSLQQDSYAYDFLKTPTTELNLAFALINKIESVQDEIDTEISRSLQDRSSNSSYINEHYSEINDYQNLLNGALVKLVSHTANDYKNAYIDKHFKPISKAQIEKQSSLENQKDEIENINNIEKPALSTLASFLYLIVFLAITIGLLYGVFWLVSHYEFAKFTVIAILILFFLALFARK</sequence>
<evidence type="ECO:0000256" key="1">
    <source>
        <dbReference type="SAM" id="Phobius"/>
    </source>
</evidence>
<name>A0A3A8G342_9GAMM</name>